<feature type="non-terminal residue" evidence="8">
    <location>
        <position position="101"/>
    </location>
</feature>
<dbReference type="Gene3D" id="1.20.1720.10">
    <property type="entry name" value="Multidrug resistance protein D"/>
    <property type="match status" value="1"/>
</dbReference>
<reference evidence="8" key="1">
    <citation type="journal article" date="2014" name="Front. Microbiol.">
        <title>High frequency of phylogenetically diverse reductive dehalogenase-homologous genes in deep subseafloor sedimentary metagenomes.</title>
        <authorList>
            <person name="Kawai M."/>
            <person name="Futagami T."/>
            <person name="Toyoda A."/>
            <person name="Takaki Y."/>
            <person name="Nishi S."/>
            <person name="Hori S."/>
            <person name="Arai W."/>
            <person name="Tsubouchi T."/>
            <person name="Morono Y."/>
            <person name="Uchiyama I."/>
            <person name="Ito T."/>
            <person name="Fujiyama A."/>
            <person name="Inagaki F."/>
            <person name="Takami H."/>
        </authorList>
    </citation>
    <scope>NUCLEOTIDE SEQUENCE</scope>
    <source>
        <strain evidence="8">Expedition CK06-06</strain>
    </source>
</reference>
<keyword evidence="2" id="KW-0813">Transport</keyword>
<dbReference type="InterPro" id="IPR020846">
    <property type="entry name" value="MFS_dom"/>
</dbReference>
<feature type="transmembrane region" description="Helical" evidence="6">
    <location>
        <begin position="12"/>
        <end position="35"/>
    </location>
</feature>
<comment type="caution">
    <text evidence="8">The sequence shown here is derived from an EMBL/GenBank/DDBJ whole genome shotgun (WGS) entry which is preliminary data.</text>
</comment>
<evidence type="ECO:0000259" key="7">
    <source>
        <dbReference type="PROSITE" id="PS50850"/>
    </source>
</evidence>
<comment type="subcellular location">
    <subcellularLocation>
        <location evidence="1">Membrane</location>
        <topology evidence="1">Multi-pass membrane protein</topology>
    </subcellularLocation>
</comment>
<name>X1FZ41_9ZZZZ</name>
<organism evidence="8">
    <name type="scientific">marine sediment metagenome</name>
    <dbReference type="NCBI Taxonomy" id="412755"/>
    <lineage>
        <taxon>unclassified sequences</taxon>
        <taxon>metagenomes</taxon>
        <taxon>ecological metagenomes</taxon>
    </lineage>
</organism>
<evidence type="ECO:0000256" key="3">
    <source>
        <dbReference type="ARBA" id="ARBA00022692"/>
    </source>
</evidence>
<dbReference type="EMBL" id="BARU01013523">
    <property type="protein sequence ID" value="GAH37825.1"/>
    <property type="molecule type" value="Genomic_DNA"/>
</dbReference>
<protein>
    <recommendedName>
        <fullName evidence="7">Major facilitator superfamily (MFS) profile domain-containing protein</fullName>
    </recommendedName>
</protein>
<dbReference type="AlphaFoldDB" id="X1FZ41"/>
<dbReference type="GO" id="GO:0022857">
    <property type="term" value="F:transmembrane transporter activity"/>
    <property type="evidence" value="ECO:0007669"/>
    <property type="project" value="InterPro"/>
</dbReference>
<dbReference type="PROSITE" id="PS50850">
    <property type="entry name" value="MFS"/>
    <property type="match status" value="1"/>
</dbReference>
<evidence type="ECO:0000256" key="1">
    <source>
        <dbReference type="ARBA" id="ARBA00004141"/>
    </source>
</evidence>
<dbReference type="PANTHER" id="PTHR23502">
    <property type="entry name" value="MAJOR FACILITATOR SUPERFAMILY"/>
    <property type="match status" value="1"/>
</dbReference>
<evidence type="ECO:0000256" key="6">
    <source>
        <dbReference type="SAM" id="Phobius"/>
    </source>
</evidence>
<feature type="transmembrane region" description="Helical" evidence="6">
    <location>
        <begin position="55"/>
        <end position="71"/>
    </location>
</feature>
<accession>X1FZ41</accession>
<proteinExistence type="predicted"/>
<keyword evidence="5 6" id="KW-0472">Membrane</keyword>
<evidence type="ECO:0000256" key="4">
    <source>
        <dbReference type="ARBA" id="ARBA00022989"/>
    </source>
</evidence>
<sequence>MTVLAKQKAGPSYVEFVVLMSMMMSLTALSIDAMLPALPQIGSDLNVQNGNTRQLVISIIFLGLALGQLFFGPLSDKTGRKPAIYAGYALYIAGALISLLA</sequence>
<evidence type="ECO:0000256" key="2">
    <source>
        <dbReference type="ARBA" id="ARBA00022448"/>
    </source>
</evidence>
<dbReference type="SUPFAM" id="SSF103473">
    <property type="entry name" value="MFS general substrate transporter"/>
    <property type="match status" value="1"/>
</dbReference>
<feature type="domain" description="Major facilitator superfamily (MFS) profile" evidence="7">
    <location>
        <begin position="16"/>
        <end position="101"/>
    </location>
</feature>
<feature type="transmembrane region" description="Helical" evidence="6">
    <location>
        <begin position="83"/>
        <end position="100"/>
    </location>
</feature>
<evidence type="ECO:0000256" key="5">
    <source>
        <dbReference type="ARBA" id="ARBA00023136"/>
    </source>
</evidence>
<keyword evidence="3 6" id="KW-0812">Transmembrane</keyword>
<dbReference type="GO" id="GO:0005886">
    <property type="term" value="C:plasma membrane"/>
    <property type="evidence" value="ECO:0007669"/>
    <property type="project" value="TreeGrafter"/>
</dbReference>
<gene>
    <name evidence="8" type="ORF">S03H2_24371</name>
</gene>
<evidence type="ECO:0000313" key="8">
    <source>
        <dbReference type="EMBL" id="GAH37825.1"/>
    </source>
</evidence>
<keyword evidence="4 6" id="KW-1133">Transmembrane helix</keyword>
<dbReference type="PANTHER" id="PTHR23502:SF132">
    <property type="entry name" value="POLYAMINE TRANSPORTER 2-RELATED"/>
    <property type="match status" value="1"/>
</dbReference>
<dbReference type="InterPro" id="IPR036259">
    <property type="entry name" value="MFS_trans_sf"/>
</dbReference>
<dbReference type="InterPro" id="IPR011701">
    <property type="entry name" value="MFS"/>
</dbReference>
<dbReference type="Pfam" id="PF07690">
    <property type="entry name" value="MFS_1"/>
    <property type="match status" value="1"/>
</dbReference>